<protein>
    <submittedName>
        <fullName evidence="1">Uncharacterized protein</fullName>
    </submittedName>
</protein>
<dbReference type="AlphaFoldDB" id="A0A8S1QRG2"/>
<proteinExistence type="predicted"/>
<organism evidence="1 2">
    <name type="scientific">Paramecium sonneborni</name>
    <dbReference type="NCBI Taxonomy" id="65129"/>
    <lineage>
        <taxon>Eukaryota</taxon>
        <taxon>Sar</taxon>
        <taxon>Alveolata</taxon>
        <taxon>Ciliophora</taxon>
        <taxon>Intramacronucleata</taxon>
        <taxon>Oligohymenophorea</taxon>
        <taxon>Peniculida</taxon>
        <taxon>Parameciidae</taxon>
        <taxon>Paramecium</taxon>
    </lineage>
</organism>
<sequence>MKTSNYKHQVIFDSHEKPIKLDMKTYHKYKTNIMLQPKISPRKTDKVIYNQKMVNDYVDIINHRLKLVDADLDSMKIQQKNNSMYKSISSQHTKQISLIEPINTDKLYSKTNLDNHSSFINSRKSLTKEDKLYLLSDPLQEMLKTRQSITDLRAIEIEGDEFTQQYKNKINEDYEKEICRKDMIQRRIFDSQLKYQGNNSIKQFIFQQNMKASQKFHTEPIDKNIHIIKEFTVDDKFEKPKLSKLITNNKMHLNALKSTGIKSFQESENNSSAQRFEDLYKTCNNFYKESRQIKTKIMRLKRQTWRKYQKILQIGVSQKEIKYD</sequence>
<gene>
    <name evidence="1" type="ORF">PSON_ATCC_30995.1.T1160066</name>
</gene>
<accession>A0A8S1QRG2</accession>
<evidence type="ECO:0000313" key="2">
    <source>
        <dbReference type="Proteomes" id="UP000692954"/>
    </source>
</evidence>
<comment type="caution">
    <text evidence="1">The sequence shown here is derived from an EMBL/GenBank/DDBJ whole genome shotgun (WGS) entry which is preliminary data.</text>
</comment>
<keyword evidence="2" id="KW-1185">Reference proteome</keyword>
<dbReference type="EMBL" id="CAJJDN010000116">
    <property type="protein sequence ID" value="CAD8118143.1"/>
    <property type="molecule type" value="Genomic_DNA"/>
</dbReference>
<reference evidence="1" key="1">
    <citation type="submission" date="2021-01" db="EMBL/GenBank/DDBJ databases">
        <authorList>
            <consortium name="Genoscope - CEA"/>
            <person name="William W."/>
        </authorList>
    </citation>
    <scope>NUCLEOTIDE SEQUENCE</scope>
</reference>
<dbReference type="OrthoDB" id="296848at2759"/>
<evidence type="ECO:0000313" key="1">
    <source>
        <dbReference type="EMBL" id="CAD8118143.1"/>
    </source>
</evidence>
<name>A0A8S1QRG2_9CILI</name>
<dbReference type="Proteomes" id="UP000692954">
    <property type="component" value="Unassembled WGS sequence"/>
</dbReference>